<evidence type="ECO:0000313" key="2">
    <source>
        <dbReference type="Proteomes" id="UP001143362"/>
    </source>
</evidence>
<dbReference type="Proteomes" id="UP001143362">
    <property type="component" value="Unassembled WGS sequence"/>
</dbReference>
<evidence type="ECO:0008006" key="3">
    <source>
        <dbReference type="Google" id="ProtNLM"/>
    </source>
</evidence>
<proteinExistence type="predicted"/>
<comment type="caution">
    <text evidence="1">The sequence shown here is derived from an EMBL/GenBank/DDBJ whole genome shotgun (WGS) entry which is preliminary data.</text>
</comment>
<protein>
    <recommendedName>
        <fullName evidence="3">DUF1214 domain-containing protein</fullName>
    </recommendedName>
</protein>
<dbReference type="RefSeq" id="WP_279243301.1">
    <property type="nucleotide sequence ID" value="NZ_SHNN01000001.1"/>
</dbReference>
<gene>
    <name evidence="1" type="ORF">EYC98_00290</name>
</gene>
<dbReference type="EMBL" id="SHNN01000001">
    <property type="protein sequence ID" value="MCX2979299.1"/>
    <property type="molecule type" value="Genomic_DNA"/>
</dbReference>
<evidence type="ECO:0000313" key="1">
    <source>
        <dbReference type="EMBL" id="MCX2979299.1"/>
    </source>
</evidence>
<name>A0ABT3TAH7_9GAMM</name>
<organism evidence="1 2">
    <name type="scientific">Candidatus Litorirhabdus singularis</name>
    <dbReference type="NCBI Taxonomy" id="2518993"/>
    <lineage>
        <taxon>Bacteria</taxon>
        <taxon>Pseudomonadati</taxon>
        <taxon>Pseudomonadota</taxon>
        <taxon>Gammaproteobacteria</taxon>
        <taxon>Cellvibrionales</taxon>
        <taxon>Halieaceae</taxon>
        <taxon>Candidatus Litorirhabdus</taxon>
    </lineage>
</organism>
<keyword evidence="2" id="KW-1185">Reference proteome</keyword>
<accession>A0ABT3TAH7</accession>
<reference evidence="1" key="1">
    <citation type="submission" date="2019-02" db="EMBL/GenBank/DDBJ databases">
        <authorList>
            <person name="Li S.-H."/>
        </authorList>
    </citation>
    <scope>NUCLEOTIDE SEQUENCE</scope>
    <source>
        <strain evidence="1">IMCC14734</strain>
    </source>
</reference>
<sequence length="464" mass="52537">MSDSGDLSRDSAQLREAWDDLIDKLQDARDIIESPDRFAPEPSPRILAEGYRYLMGFVHHAIERTFHADPEFPAFRNALSIFNKSTIENADAIYFYAPIDGRNRYLIKGKAADFSHWKGLPRPAQGPYAPQYFIFETANGPMSGDTGDLRELVPGFRTGFGTLDTSSLVIDDNGEFELLLGPEKPEGYTGNFLCTVKGPNKRDPEGADRYATFISGRQLFYDWENEEAIHLSITNLDREGGHPEPLTPERAASELREMGSILNGQMAFWLDFYDKVLNVFGSHGGPEDGRYFYQENGYNKPNAASSDTGGGMSTNVYAGGMYHLQDYEALYVEATYTGDPLYVSVHLGNLWGESPDYANHQSSLNLHQMFMGEDGVQRWIIAHKDPGVQNWLDTTGLPKGFLSHRWAYAEMPAEEDFPTIRAEKIRLDQVEDYIPADMPRLTPQQRRDEIAVRQAHVQRRYRVF</sequence>